<dbReference type="EMBL" id="ACKP02000007">
    <property type="protein sequence ID" value="EEX78323.1"/>
    <property type="molecule type" value="Genomic_DNA"/>
</dbReference>
<evidence type="ECO:0000313" key="17">
    <source>
        <dbReference type="Proteomes" id="UP000011124"/>
    </source>
</evidence>
<dbReference type="InterPro" id="IPR001754">
    <property type="entry name" value="OMPdeCOase_dom"/>
</dbReference>
<evidence type="ECO:0000256" key="3">
    <source>
        <dbReference type="ARBA" id="ARBA00011738"/>
    </source>
</evidence>
<dbReference type="Proteomes" id="UP000011124">
    <property type="component" value="Chromosome"/>
</dbReference>
<evidence type="ECO:0000256" key="6">
    <source>
        <dbReference type="ARBA" id="ARBA00023239"/>
    </source>
</evidence>
<dbReference type="OrthoDB" id="9806203at2"/>
<organism evidence="15 16">
    <name type="scientific">Selenomonas sputigena (strain ATCC 35185 / DSM 20758 / CCUG 44933 / VPI D19B-28)</name>
    <dbReference type="NCBI Taxonomy" id="546271"/>
    <lineage>
        <taxon>Bacteria</taxon>
        <taxon>Bacillati</taxon>
        <taxon>Bacillota</taxon>
        <taxon>Negativicutes</taxon>
        <taxon>Selenomonadales</taxon>
        <taxon>Selenomonadaceae</taxon>
        <taxon>Selenomonas</taxon>
    </lineage>
</organism>
<feature type="binding site" evidence="9 11">
    <location>
        <position position="33"/>
    </location>
    <ligand>
        <name>substrate</name>
    </ligand>
</feature>
<dbReference type="HOGENOM" id="CLU_067069_1_0_9"/>
<comment type="catalytic activity">
    <reaction evidence="7 9 12">
        <text>orotidine 5'-phosphate + H(+) = UMP + CO2</text>
        <dbReference type="Rhea" id="RHEA:11596"/>
        <dbReference type="ChEBI" id="CHEBI:15378"/>
        <dbReference type="ChEBI" id="CHEBI:16526"/>
        <dbReference type="ChEBI" id="CHEBI:57538"/>
        <dbReference type="ChEBI" id="CHEBI:57865"/>
        <dbReference type="EC" id="4.1.1.23"/>
    </reaction>
</comment>
<dbReference type="RefSeq" id="WP_006190948.1">
    <property type="nucleotide sequence ID" value="NC_015437.1"/>
</dbReference>
<name>C9LS44_SELS3</name>
<dbReference type="KEGG" id="ssg:Selsp_0952"/>
<evidence type="ECO:0000256" key="1">
    <source>
        <dbReference type="ARBA" id="ARBA00002356"/>
    </source>
</evidence>
<dbReference type="eggNOG" id="COG0284">
    <property type="taxonomic scope" value="Bacteria"/>
</dbReference>
<keyword evidence="4 9" id="KW-0210">Decarboxylase</keyword>
<dbReference type="SMART" id="SM00934">
    <property type="entry name" value="OMPdecase"/>
    <property type="match status" value="1"/>
</dbReference>
<keyword evidence="17" id="KW-1185">Reference proteome</keyword>
<dbReference type="InterPro" id="IPR011060">
    <property type="entry name" value="RibuloseP-bd_barrel"/>
</dbReference>
<evidence type="ECO:0000313" key="15">
    <source>
        <dbReference type="EMBL" id="EEX78323.1"/>
    </source>
</evidence>
<dbReference type="GO" id="GO:0006207">
    <property type="term" value="P:'de novo' pyrimidine nucleobase biosynthetic process"/>
    <property type="evidence" value="ECO:0007669"/>
    <property type="project" value="InterPro"/>
</dbReference>
<evidence type="ECO:0000256" key="12">
    <source>
        <dbReference type="RuleBase" id="RU000512"/>
    </source>
</evidence>
<dbReference type="InterPro" id="IPR018089">
    <property type="entry name" value="OMPdecase_AS"/>
</dbReference>
<dbReference type="PANTHER" id="PTHR32119:SF2">
    <property type="entry name" value="OROTIDINE 5'-PHOSPHATE DECARBOXYLASE"/>
    <property type="match status" value="1"/>
</dbReference>
<evidence type="ECO:0000256" key="9">
    <source>
        <dbReference type="HAMAP-Rule" id="MF_01200"/>
    </source>
</evidence>
<dbReference type="CDD" id="cd04725">
    <property type="entry name" value="OMP_decarboxylase_like"/>
    <property type="match status" value="1"/>
</dbReference>
<evidence type="ECO:0000256" key="7">
    <source>
        <dbReference type="ARBA" id="ARBA00049157"/>
    </source>
</evidence>
<feature type="domain" description="Orotidine 5'-phosphate decarboxylase" evidence="13">
    <location>
        <begin position="5"/>
        <end position="230"/>
    </location>
</feature>
<dbReference type="HAMAP" id="MF_01200_B">
    <property type="entry name" value="OMPdecase_type1_B"/>
    <property type="match status" value="1"/>
</dbReference>
<comment type="similarity">
    <text evidence="8 9">Belongs to the OMP decarboxylase family. Type 1 subfamily.</text>
</comment>
<dbReference type="SUPFAM" id="SSF51366">
    <property type="entry name" value="Ribulose-phoshate binding barrel"/>
    <property type="match status" value="1"/>
</dbReference>
<evidence type="ECO:0000256" key="5">
    <source>
        <dbReference type="ARBA" id="ARBA00022975"/>
    </source>
</evidence>
<dbReference type="GO" id="GO:0044205">
    <property type="term" value="P:'de novo' UMP biosynthetic process"/>
    <property type="evidence" value="ECO:0007669"/>
    <property type="project" value="UniProtKB-UniRule"/>
</dbReference>
<feature type="binding site" evidence="9 11">
    <location>
        <position position="215"/>
    </location>
    <ligand>
        <name>substrate</name>
    </ligand>
</feature>
<dbReference type="NCBIfam" id="NF001273">
    <property type="entry name" value="PRK00230.1"/>
    <property type="match status" value="1"/>
</dbReference>
<evidence type="ECO:0000256" key="10">
    <source>
        <dbReference type="PIRSR" id="PIRSR614732-1"/>
    </source>
</evidence>
<dbReference type="Gene3D" id="3.20.20.70">
    <property type="entry name" value="Aldolase class I"/>
    <property type="match status" value="1"/>
</dbReference>
<comment type="function">
    <text evidence="1 9">Catalyzes the decarboxylation of orotidine 5'-monophosphate (OMP) to uridine 5'-monophosphate (UMP).</text>
</comment>
<feature type="binding site" evidence="9 11">
    <location>
        <position position="214"/>
    </location>
    <ligand>
        <name>substrate</name>
    </ligand>
</feature>
<evidence type="ECO:0000313" key="14">
    <source>
        <dbReference type="EMBL" id="AEB99916.1"/>
    </source>
</evidence>
<dbReference type="EMBL" id="CP002637">
    <property type="protein sequence ID" value="AEB99916.1"/>
    <property type="molecule type" value="Genomic_DNA"/>
</dbReference>
<dbReference type="STRING" id="546271.Selsp_0952"/>
<dbReference type="UniPathway" id="UPA00070">
    <property type="reaction ID" value="UER00120"/>
</dbReference>
<dbReference type="InterPro" id="IPR013785">
    <property type="entry name" value="Aldolase_TIM"/>
</dbReference>
<protein>
    <recommendedName>
        <fullName evidence="9">Orotidine 5'-phosphate decarboxylase</fullName>
        <ecNumber evidence="9">4.1.1.23</ecNumber>
    </recommendedName>
    <alternativeName>
        <fullName evidence="9">OMP decarboxylase</fullName>
        <shortName evidence="9">OMPDCase</shortName>
        <shortName evidence="9">OMPdecase</shortName>
    </alternativeName>
</protein>
<comment type="subunit">
    <text evidence="3 9">Homodimer.</text>
</comment>
<feature type="active site" description="For OMPdecase activity" evidence="10">
    <location>
        <position position="65"/>
    </location>
</feature>
<reference evidence="15 16" key="1">
    <citation type="submission" date="2009-09" db="EMBL/GenBank/DDBJ databases">
        <authorList>
            <person name="Weinstock G."/>
            <person name="Sodergren E."/>
            <person name="Clifton S."/>
            <person name="Fulton L."/>
            <person name="Fulton B."/>
            <person name="Courtney L."/>
            <person name="Fronick C."/>
            <person name="Harrison M."/>
            <person name="Strong C."/>
            <person name="Farmer C."/>
            <person name="Delahaunty K."/>
            <person name="Markovic C."/>
            <person name="Hall O."/>
            <person name="Minx P."/>
            <person name="Tomlinson C."/>
            <person name="Mitreva M."/>
            <person name="Nelson J."/>
            <person name="Hou S."/>
            <person name="Wollam A."/>
            <person name="Pepin K.H."/>
            <person name="Johnson M."/>
            <person name="Bhonagiri V."/>
            <person name="Nash W.E."/>
            <person name="Warren W."/>
            <person name="Chinwalla A."/>
            <person name="Mardis E.R."/>
            <person name="Wilson R.K."/>
        </authorList>
    </citation>
    <scope>NUCLEOTIDE SEQUENCE [LARGE SCALE GENOMIC DNA]</scope>
    <source>
        <strain evidence="15">ATCC 35185</strain>
        <strain evidence="16">ATCC 35185 / DSM 20758 / VPI D19B-28</strain>
    </source>
</reference>
<feature type="binding site" evidence="9 11">
    <location>
        <position position="11"/>
    </location>
    <ligand>
        <name>substrate</name>
    </ligand>
</feature>
<feature type="active site" description="Proton donor" evidence="9">
    <location>
        <position position="62"/>
    </location>
</feature>
<dbReference type="PROSITE" id="PS00156">
    <property type="entry name" value="OMPDECASE"/>
    <property type="match status" value="1"/>
</dbReference>
<feature type="binding site" evidence="11">
    <location>
        <position position="124"/>
    </location>
    <ligand>
        <name>substrate</name>
    </ligand>
</feature>
<feature type="active site" description="For OMPdecase activity" evidence="10">
    <location>
        <position position="60"/>
    </location>
</feature>
<keyword evidence="6 9" id="KW-0456">Lyase</keyword>
<evidence type="ECO:0000256" key="11">
    <source>
        <dbReference type="PIRSR" id="PIRSR614732-2"/>
    </source>
</evidence>
<dbReference type="PANTHER" id="PTHR32119">
    <property type="entry name" value="OROTIDINE 5'-PHOSPHATE DECARBOXYLASE"/>
    <property type="match status" value="1"/>
</dbReference>
<dbReference type="GO" id="GO:0005829">
    <property type="term" value="C:cytosol"/>
    <property type="evidence" value="ECO:0007669"/>
    <property type="project" value="TreeGrafter"/>
</dbReference>
<evidence type="ECO:0000313" key="16">
    <source>
        <dbReference type="Proteomes" id="UP000003505"/>
    </source>
</evidence>
<dbReference type="InterPro" id="IPR047596">
    <property type="entry name" value="OMPdecase_bac"/>
</dbReference>
<dbReference type="NCBIfam" id="TIGR01740">
    <property type="entry name" value="pyrF"/>
    <property type="match status" value="1"/>
</dbReference>
<evidence type="ECO:0000256" key="4">
    <source>
        <dbReference type="ARBA" id="ARBA00022793"/>
    </source>
</evidence>
<evidence type="ECO:0000256" key="8">
    <source>
        <dbReference type="ARBA" id="ARBA00061012"/>
    </source>
</evidence>
<dbReference type="Proteomes" id="UP000003505">
    <property type="component" value="Unassembled WGS sequence"/>
</dbReference>
<reference evidence="14 17" key="2">
    <citation type="submission" date="2011-04" db="EMBL/GenBank/DDBJ databases">
        <title>The complete genome of Selenomonas sputigena DSM 20758.</title>
        <authorList>
            <consortium name="US DOE Joint Genome Institute (JGI-PGF)"/>
            <person name="Lucas S."/>
            <person name="Copeland A."/>
            <person name="Lapidus A."/>
            <person name="Bruce D."/>
            <person name="Goodwin L."/>
            <person name="Pitluck S."/>
            <person name="Peters L."/>
            <person name="Kyrpides N."/>
            <person name="Mavromatis K."/>
            <person name="Ivanova N."/>
            <person name="Ovchinnikova G."/>
            <person name="Teshima H."/>
            <person name="Detter J.C."/>
            <person name="Tapia R."/>
            <person name="Han C."/>
            <person name="Land M."/>
            <person name="Hauser L."/>
            <person name="Markowitz V."/>
            <person name="Cheng J.-F."/>
            <person name="Hugenholtz P."/>
            <person name="Woyke T."/>
            <person name="Wu D."/>
            <person name="Gronow S."/>
            <person name="Wellnitz S."/>
            <person name="Schneider S."/>
            <person name="Klenk H.-P."/>
            <person name="Eisen J.A."/>
        </authorList>
    </citation>
    <scope>NUCLEOTIDE SEQUENCE [LARGE SCALE GENOMIC DNA]</scope>
    <source>
        <strain evidence="14">ATCC 35185</strain>
        <strain evidence="17">ATCC 35185 / DSM 20758 / VPI D19B-28</strain>
    </source>
</reference>
<accession>C9LS44</accession>
<dbReference type="EC" id="4.1.1.23" evidence="9"/>
<dbReference type="AlphaFoldDB" id="C9LS44"/>
<comment type="pathway">
    <text evidence="2 9 12">Pyrimidine metabolism; UMP biosynthesis via de novo pathway; UMP from orotate: step 2/2.</text>
</comment>
<feature type="active site" description="For OMPdecase activity" evidence="10">
    <location>
        <position position="62"/>
    </location>
</feature>
<comment type="caution">
    <text evidence="9">Lacks conserved residue(s) required for the propagation of feature annotation.</text>
</comment>
<keyword evidence="5 9" id="KW-0665">Pyrimidine biosynthesis</keyword>
<feature type="binding site" evidence="9 11">
    <location>
        <position position="185"/>
    </location>
    <ligand>
        <name>substrate</name>
    </ligand>
</feature>
<evidence type="ECO:0000259" key="13">
    <source>
        <dbReference type="SMART" id="SM00934"/>
    </source>
</evidence>
<feature type="binding site" evidence="9">
    <location>
        <begin position="60"/>
        <end position="69"/>
    </location>
    <ligand>
        <name>substrate</name>
    </ligand>
</feature>
<dbReference type="GO" id="GO:0004590">
    <property type="term" value="F:orotidine-5'-phosphate decarboxylase activity"/>
    <property type="evidence" value="ECO:0007669"/>
    <property type="project" value="UniProtKB-UniRule"/>
</dbReference>
<dbReference type="Pfam" id="PF00215">
    <property type="entry name" value="OMPdecase"/>
    <property type="match status" value="1"/>
</dbReference>
<dbReference type="FunFam" id="3.20.20.70:FF:000015">
    <property type="entry name" value="Orotidine 5'-phosphate decarboxylase"/>
    <property type="match status" value="1"/>
</dbReference>
<sequence>MTDERLIVALDVHSMDEVHNLVETLGDSVGFYKVGMELFYSMGDEVIKYLKDKGKKVFLDLKLHDIPNTVANALRVLTHLGVDMINVHATGGMVMMEKALEAIKDEAEKLGIERPKLVAVTILSSISLKDWSRMWPDMDLDDQAVHMAKLVQEAGLDGVVSSPMEAETIRQACGEDFLIVTPGVRPAGTAINDQSRITTPAIALSSGATHLVVGRPIRSALNPKHAAENILKEMGSVKS</sequence>
<gene>
    <name evidence="9 15" type="primary">pyrF</name>
    <name evidence="14" type="ordered locus">Selsp_0952</name>
    <name evidence="15" type="ORF">SELSPUOL_00265</name>
</gene>
<proteinExistence type="inferred from homology"/>
<evidence type="ECO:0000256" key="2">
    <source>
        <dbReference type="ARBA" id="ARBA00004861"/>
    </source>
</evidence>
<dbReference type="InterPro" id="IPR014732">
    <property type="entry name" value="OMPdecase"/>
</dbReference>
<feature type="binding site" evidence="9 11">
    <location>
        <position position="194"/>
    </location>
    <ligand>
        <name>substrate</name>
    </ligand>
</feature>